<gene>
    <name evidence="2" type="ORF">GCM10007971_24460</name>
</gene>
<keyword evidence="3" id="KW-1185">Reference proteome</keyword>
<evidence type="ECO:0000256" key="1">
    <source>
        <dbReference type="SAM" id="SignalP"/>
    </source>
</evidence>
<dbReference type="AlphaFoldDB" id="A0A918D311"/>
<comment type="caution">
    <text evidence="2">The sequence shown here is derived from an EMBL/GenBank/DDBJ whole genome shotgun (WGS) entry which is preliminary data.</text>
</comment>
<protein>
    <recommendedName>
        <fullName evidence="4">Bacterial spore germination immunoglobulin-like domain-containing protein</fullName>
    </recommendedName>
</protein>
<evidence type="ECO:0000313" key="2">
    <source>
        <dbReference type="EMBL" id="GGN60390.1"/>
    </source>
</evidence>
<feature type="chain" id="PRO_5038864403" description="Bacterial spore germination immunoglobulin-like domain-containing protein" evidence="1">
    <location>
        <begin position="21"/>
        <end position="137"/>
    </location>
</feature>
<sequence length="137" mass="15554">MKKYLVAVIFLFILVGCGNDSETNEQAKSPDNTEAQYTVVFRGLDLQTEANTYTLTGEVRAENEQFYYHLEQGDEELHPETVYELEGEPGVWQSFEITGEIPESSFEKEETPILTLYGKSPDGEVLHPNFIPIDITE</sequence>
<dbReference type="EMBL" id="BMOS01000017">
    <property type="protein sequence ID" value="GGN60390.1"/>
    <property type="molecule type" value="Genomic_DNA"/>
</dbReference>
<reference evidence="2" key="1">
    <citation type="journal article" date="2014" name="Int. J. Syst. Evol. Microbiol.">
        <title>Complete genome sequence of Corynebacterium casei LMG S-19264T (=DSM 44701T), isolated from a smear-ripened cheese.</title>
        <authorList>
            <consortium name="US DOE Joint Genome Institute (JGI-PGF)"/>
            <person name="Walter F."/>
            <person name="Albersmeier A."/>
            <person name="Kalinowski J."/>
            <person name="Ruckert C."/>
        </authorList>
    </citation>
    <scope>NUCLEOTIDE SEQUENCE</scope>
    <source>
        <strain evidence="2">JCM 17251</strain>
    </source>
</reference>
<name>A0A918D311_9BACI</name>
<reference evidence="2" key="2">
    <citation type="submission" date="2020-09" db="EMBL/GenBank/DDBJ databases">
        <authorList>
            <person name="Sun Q."/>
            <person name="Ohkuma M."/>
        </authorList>
    </citation>
    <scope>NUCLEOTIDE SEQUENCE</scope>
    <source>
        <strain evidence="2">JCM 17251</strain>
    </source>
</reference>
<dbReference type="RefSeq" id="WP_188857762.1">
    <property type="nucleotide sequence ID" value="NZ_BMOS01000017.1"/>
</dbReference>
<dbReference type="PROSITE" id="PS51257">
    <property type="entry name" value="PROKAR_LIPOPROTEIN"/>
    <property type="match status" value="1"/>
</dbReference>
<organism evidence="2 3">
    <name type="scientific">Oceanobacillus indicireducens</name>
    <dbReference type="NCBI Taxonomy" id="1004261"/>
    <lineage>
        <taxon>Bacteria</taxon>
        <taxon>Bacillati</taxon>
        <taxon>Bacillota</taxon>
        <taxon>Bacilli</taxon>
        <taxon>Bacillales</taxon>
        <taxon>Bacillaceae</taxon>
        <taxon>Oceanobacillus</taxon>
    </lineage>
</organism>
<proteinExistence type="predicted"/>
<evidence type="ECO:0008006" key="4">
    <source>
        <dbReference type="Google" id="ProtNLM"/>
    </source>
</evidence>
<accession>A0A918D311</accession>
<evidence type="ECO:0000313" key="3">
    <source>
        <dbReference type="Proteomes" id="UP000624041"/>
    </source>
</evidence>
<keyword evidence="1" id="KW-0732">Signal</keyword>
<feature type="signal peptide" evidence="1">
    <location>
        <begin position="1"/>
        <end position="20"/>
    </location>
</feature>
<dbReference type="Proteomes" id="UP000624041">
    <property type="component" value="Unassembled WGS sequence"/>
</dbReference>